<dbReference type="InterPro" id="IPR015424">
    <property type="entry name" value="PyrdxlP-dep_Trfase"/>
</dbReference>
<dbReference type="GO" id="GO:0048472">
    <property type="term" value="F:threonine-phosphate decarboxylase activity"/>
    <property type="evidence" value="ECO:0007669"/>
    <property type="project" value="UniProtKB-EC"/>
</dbReference>
<evidence type="ECO:0000313" key="12">
    <source>
        <dbReference type="Proteomes" id="UP001058739"/>
    </source>
</evidence>
<comment type="pathway">
    <text evidence="3">Cofactor biosynthesis; adenosylcobalamin biosynthesis.</text>
</comment>
<evidence type="ECO:0000256" key="1">
    <source>
        <dbReference type="ARBA" id="ARBA00001933"/>
    </source>
</evidence>
<dbReference type="EMBL" id="CP099967">
    <property type="protein sequence ID" value="UWL60974.1"/>
    <property type="molecule type" value="Genomic_DNA"/>
</dbReference>
<keyword evidence="5" id="KW-0169">Cobalamin biosynthesis</keyword>
<evidence type="ECO:0000256" key="2">
    <source>
        <dbReference type="ARBA" id="ARBA00003444"/>
    </source>
</evidence>
<evidence type="ECO:0000256" key="5">
    <source>
        <dbReference type="ARBA" id="ARBA00022573"/>
    </source>
</evidence>
<name>A0ABY5UG35_9HYPH</name>
<proteinExistence type="predicted"/>
<evidence type="ECO:0000256" key="4">
    <source>
        <dbReference type="ARBA" id="ARBA00012285"/>
    </source>
</evidence>
<dbReference type="InterPro" id="IPR004839">
    <property type="entry name" value="Aminotransferase_I/II_large"/>
</dbReference>
<reference evidence="11" key="1">
    <citation type="submission" date="2022-06" db="EMBL/GenBank/DDBJ databases">
        <title>Complete Genome Sequence of Deoxynivalenol-bioadsorption Ochrobactrum pseudintermedium ASAG-D25.</title>
        <authorList>
            <person name="Wang N."/>
        </authorList>
    </citation>
    <scope>NUCLEOTIDE SEQUENCE</scope>
    <source>
        <strain evidence="11">ASAG-D25</strain>
    </source>
</reference>
<feature type="domain" description="Aminotransferase class I/classII large" evidence="10">
    <location>
        <begin position="70"/>
        <end position="324"/>
    </location>
</feature>
<comment type="catalytic activity">
    <reaction evidence="9">
        <text>O-phospho-L-threonine + H(+) = (R)-1-aminopropan-2-yl phosphate + CO2</text>
        <dbReference type="Rhea" id="RHEA:11492"/>
        <dbReference type="ChEBI" id="CHEBI:15378"/>
        <dbReference type="ChEBI" id="CHEBI:16526"/>
        <dbReference type="ChEBI" id="CHEBI:58563"/>
        <dbReference type="ChEBI" id="CHEBI:58675"/>
        <dbReference type="EC" id="4.1.1.81"/>
    </reaction>
</comment>
<evidence type="ECO:0000313" key="11">
    <source>
        <dbReference type="EMBL" id="UWL60974.1"/>
    </source>
</evidence>
<evidence type="ECO:0000256" key="7">
    <source>
        <dbReference type="ARBA" id="ARBA00023239"/>
    </source>
</evidence>
<dbReference type="PANTHER" id="PTHR42885:SF1">
    <property type="entry name" value="THREONINE-PHOSPHATE DECARBOXYLASE"/>
    <property type="match status" value="1"/>
</dbReference>
<evidence type="ECO:0000256" key="8">
    <source>
        <dbReference type="ARBA" id="ARBA00029996"/>
    </source>
</evidence>
<accession>A0ABY5UG35</accession>
<dbReference type="Gene3D" id="3.40.640.10">
    <property type="entry name" value="Type I PLP-dependent aspartate aminotransferase-like (Major domain)"/>
    <property type="match status" value="1"/>
</dbReference>
<dbReference type="Gene3D" id="3.90.1150.10">
    <property type="entry name" value="Aspartate Aminotransferase, domain 1"/>
    <property type="match status" value="1"/>
</dbReference>
<comment type="cofactor">
    <cofactor evidence="1">
        <name>pyridoxal 5'-phosphate</name>
        <dbReference type="ChEBI" id="CHEBI:597326"/>
    </cofactor>
</comment>
<keyword evidence="12" id="KW-1185">Reference proteome</keyword>
<sequence length="331" mass="35831">MSAEIEHGGALDKAVARFGGQPQDWLDLSTGINPEHFPLPQLTPEIWNRLPDEGLLRETLRLARGYYGLGENAPIIAAPGTQALIQLVPMLVAPSTAAVLGPTYQEHAASFSASGWKVVQCTTIDEIPDDATAAVVVNPNNPDGRVVSKGDLLHLARKLGARGGFLIVDEAFADAHEDVSVAADTEDVPMIVLKSFGKFFGLAGVRLGFVIGGKRFVEALQQRLGPWAVSGPALAIASHAFSDAEVLSNYRARIDLRRLELSAVLEKSGLKEIGGTALFSLIEHSDAHELYARLCQRLILVRKFDYAPRWLRIGLPLDDVALTRLEKAFKS</sequence>
<evidence type="ECO:0000256" key="3">
    <source>
        <dbReference type="ARBA" id="ARBA00004953"/>
    </source>
</evidence>
<evidence type="ECO:0000259" key="10">
    <source>
        <dbReference type="Pfam" id="PF00155"/>
    </source>
</evidence>
<dbReference type="InterPro" id="IPR005860">
    <property type="entry name" value="CobD"/>
</dbReference>
<dbReference type="PANTHER" id="PTHR42885">
    <property type="entry name" value="HISTIDINOL-PHOSPHATE AMINOTRANSFERASE-RELATED"/>
    <property type="match status" value="1"/>
</dbReference>
<protein>
    <recommendedName>
        <fullName evidence="4">threonine-phosphate decarboxylase</fullName>
        <ecNumber evidence="4">4.1.1.81</ecNumber>
    </recommendedName>
    <alternativeName>
        <fullName evidence="8">L-threonine-O-3-phosphate decarboxylase</fullName>
    </alternativeName>
</protein>
<organism evidence="11 12">
    <name type="scientific">Brucella pseudintermedia</name>
    <dbReference type="NCBI Taxonomy" id="370111"/>
    <lineage>
        <taxon>Bacteria</taxon>
        <taxon>Pseudomonadati</taxon>
        <taxon>Pseudomonadota</taxon>
        <taxon>Alphaproteobacteria</taxon>
        <taxon>Hyphomicrobiales</taxon>
        <taxon>Brucellaceae</taxon>
        <taxon>Brucella/Ochrobactrum group</taxon>
        <taxon>Brucella</taxon>
    </lineage>
</organism>
<gene>
    <name evidence="11" type="primary">cobD</name>
    <name evidence="11" type="ORF">NIK97_04260</name>
</gene>
<dbReference type="Pfam" id="PF00155">
    <property type="entry name" value="Aminotran_1_2"/>
    <property type="match status" value="1"/>
</dbReference>
<dbReference type="SUPFAM" id="SSF53383">
    <property type="entry name" value="PLP-dependent transferases"/>
    <property type="match status" value="1"/>
</dbReference>
<dbReference type="Proteomes" id="UP001058739">
    <property type="component" value="Chromosome 01"/>
</dbReference>
<keyword evidence="7 11" id="KW-0456">Lyase</keyword>
<evidence type="ECO:0000256" key="6">
    <source>
        <dbReference type="ARBA" id="ARBA00022898"/>
    </source>
</evidence>
<dbReference type="EC" id="4.1.1.81" evidence="4"/>
<comment type="function">
    <text evidence="2">Decarboxylates L-threonine-O-3-phosphate to yield (R)-1-amino-2-propanol O-2-phosphate, the precursor for the linkage between the nucleotide loop and the corrin ring in cobalamin.</text>
</comment>
<keyword evidence="6" id="KW-0663">Pyridoxal phosphate</keyword>
<evidence type="ECO:0000256" key="9">
    <source>
        <dbReference type="ARBA" id="ARBA00048531"/>
    </source>
</evidence>
<dbReference type="InterPro" id="IPR015422">
    <property type="entry name" value="PyrdxlP-dep_Trfase_small"/>
</dbReference>
<dbReference type="CDD" id="cd00609">
    <property type="entry name" value="AAT_like"/>
    <property type="match status" value="1"/>
</dbReference>
<dbReference type="RefSeq" id="WP_121982260.1">
    <property type="nucleotide sequence ID" value="NZ_CP099967.1"/>
</dbReference>
<dbReference type="InterPro" id="IPR015421">
    <property type="entry name" value="PyrdxlP-dep_Trfase_major"/>
</dbReference>
<dbReference type="NCBIfam" id="TIGR01140">
    <property type="entry name" value="L_thr_O3P_dcar"/>
    <property type="match status" value="1"/>
</dbReference>